<protein>
    <recommendedName>
        <fullName evidence="4">Tetratricopeptide repeat protein</fullName>
    </recommendedName>
</protein>
<accession>A0A3R7HFC9</accession>
<sequence>MAILRRRQRGNTPSAVPQPAPEPFEVRISADGGCTVGGTTVAPTDGEPLHEAVLDYLHRLAMATGHAVLATVYDGRSGYVTPIEVLVDGSSRFAGEPGHWPELMGEAAPEPVSPPAAEAVPAAPSPAPAPLPEPSPAAAPEPSPAAAPEPPAPVTPAASAASVTAGEQPSGAAPEAVPEVPAFLAEAVTRINEAIRLGNITSAAAMAEQSRASAVHAFGEGHPHVLHLRELSAYVAYLAGDPTRSLAISLDTARAWHDRGDPRAYQSVLQAAAAWRAVTDAREGLRLGEELIALWAELASVAGPAAADITQLEAARRRMGRLAERTAGQARGSSELSAPREP</sequence>
<feature type="region of interest" description="Disordered" evidence="1">
    <location>
        <begin position="1"/>
        <end position="23"/>
    </location>
</feature>
<gene>
    <name evidence="2" type="ORF">SFRA_017085</name>
</gene>
<feature type="region of interest" description="Disordered" evidence="1">
    <location>
        <begin position="97"/>
        <end position="174"/>
    </location>
</feature>
<evidence type="ECO:0000313" key="3">
    <source>
        <dbReference type="Proteomes" id="UP000028058"/>
    </source>
</evidence>
<evidence type="ECO:0008006" key="4">
    <source>
        <dbReference type="Google" id="ProtNLM"/>
    </source>
</evidence>
<evidence type="ECO:0000256" key="1">
    <source>
        <dbReference type="SAM" id="MobiDB-lite"/>
    </source>
</evidence>
<proteinExistence type="predicted"/>
<reference evidence="2 3" key="1">
    <citation type="journal article" date="2014" name="Genome Announc.">
        <title>Draft Genome Sequence of Streptomyces fradiae ATCC 19609, a Strain Highly Sensitive to Antibiotics.</title>
        <authorList>
            <person name="Bekker O.B."/>
            <person name="Klimina K.M."/>
            <person name="Vatlin A.A."/>
            <person name="Zakharevich N.V."/>
            <person name="Kasianov A.S."/>
            <person name="Danilenko V.N."/>
        </authorList>
    </citation>
    <scope>NUCLEOTIDE SEQUENCE [LARGE SCALE GENOMIC DNA]</scope>
    <source>
        <strain evidence="2 3">ATCC 19609</strain>
    </source>
</reference>
<organism evidence="2 3">
    <name type="scientific">Streptomyces xinghaiensis</name>
    <dbReference type="NCBI Taxonomy" id="1038928"/>
    <lineage>
        <taxon>Bacteria</taxon>
        <taxon>Bacillati</taxon>
        <taxon>Actinomycetota</taxon>
        <taxon>Actinomycetes</taxon>
        <taxon>Kitasatosporales</taxon>
        <taxon>Streptomycetaceae</taxon>
        <taxon>Streptomyces</taxon>
    </lineage>
</organism>
<dbReference type="OrthoDB" id="4332983at2"/>
<feature type="compositionally biased region" description="Low complexity" evidence="1">
    <location>
        <begin position="106"/>
        <end position="122"/>
    </location>
</feature>
<feature type="region of interest" description="Disordered" evidence="1">
    <location>
        <begin position="320"/>
        <end position="342"/>
    </location>
</feature>
<dbReference type="AlphaFoldDB" id="A0A3R7HFC9"/>
<comment type="caution">
    <text evidence="2">The sequence shown here is derived from an EMBL/GenBank/DDBJ whole genome shotgun (WGS) entry which is preliminary data.</text>
</comment>
<feature type="compositionally biased region" description="Pro residues" evidence="1">
    <location>
        <begin position="123"/>
        <end position="154"/>
    </location>
</feature>
<keyword evidence="3" id="KW-1185">Reference proteome</keyword>
<evidence type="ECO:0000313" key="2">
    <source>
        <dbReference type="EMBL" id="RKM94959.1"/>
    </source>
</evidence>
<name>A0A3R7HFC9_9ACTN</name>
<dbReference type="RefSeq" id="WP_050363676.1">
    <property type="nucleotide sequence ID" value="NZ_CP134822.1"/>
</dbReference>
<feature type="compositionally biased region" description="Low complexity" evidence="1">
    <location>
        <begin position="155"/>
        <end position="165"/>
    </location>
</feature>
<dbReference type="EMBL" id="JNAD02000007">
    <property type="protein sequence ID" value="RKM94959.1"/>
    <property type="molecule type" value="Genomic_DNA"/>
</dbReference>
<dbReference type="Proteomes" id="UP000028058">
    <property type="component" value="Unassembled WGS sequence"/>
</dbReference>